<feature type="transmembrane region" description="Helical" evidence="1">
    <location>
        <begin position="365"/>
        <end position="383"/>
    </location>
</feature>
<evidence type="ECO:0000313" key="2">
    <source>
        <dbReference type="EMBL" id="KPL91300.1"/>
    </source>
</evidence>
<feature type="transmembrane region" description="Helical" evidence="1">
    <location>
        <begin position="257"/>
        <end position="278"/>
    </location>
</feature>
<evidence type="ECO:0000256" key="1">
    <source>
        <dbReference type="SAM" id="Phobius"/>
    </source>
</evidence>
<keyword evidence="3" id="KW-1185">Reference proteome</keyword>
<proteinExistence type="predicted"/>
<organism evidence="2 3">
    <name type="scientific">Herpetosiphon geysericola</name>
    <dbReference type="NCBI Taxonomy" id="70996"/>
    <lineage>
        <taxon>Bacteria</taxon>
        <taxon>Bacillati</taxon>
        <taxon>Chloroflexota</taxon>
        <taxon>Chloroflexia</taxon>
        <taxon>Herpetosiphonales</taxon>
        <taxon>Herpetosiphonaceae</taxon>
        <taxon>Herpetosiphon</taxon>
    </lineage>
</organism>
<dbReference type="STRING" id="70996.SE18_02415"/>
<feature type="transmembrane region" description="Helical" evidence="1">
    <location>
        <begin position="571"/>
        <end position="591"/>
    </location>
</feature>
<feature type="transmembrane region" description="Helical" evidence="1">
    <location>
        <begin position="418"/>
        <end position="449"/>
    </location>
</feature>
<feature type="transmembrane region" description="Helical" evidence="1">
    <location>
        <begin position="455"/>
        <end position="475"/>
    </location>
</feature>
<feature type="transmembrane region" description="Helical" evidence="1">
    <location>
        <begin position="515"/>
        <end position="535"/>
    </location>
</feature>
<accession>A0A0P6Y190</accession>
<dbReference type="OrthoDB" id="137068at2"/>
<feature type="transmembrane region" description="Helical" evidence="1">
    <location>
        <begin position="194"/>
        <end position="212"/>
    </location>
</feature>
<reference evidence="2 3" key="1">
    <citation type="submission" date="2015-07" db="EMBL/GenBank/DDBJ databases">
        <title>Whole genome sequence of Herpetosiphon geysericola DSM 7119.</title>
        <authorList>
            <person name="Hemp J."/>
            <person name="Ward L.M."/>
            <person name="Pace L.A."/>
            <person name="Fischer W.W."/>
        </authorList>
    </citation>
    <scope>NUCLEOTIDE SEQUENCE [LARGE SCALE GENOMIC DNA]</scope>
    <source>
        <strain evidence="2 3">DSM 7119</strain>
    </source>
</reference>
<feature type="transmembrane region" description="Helical" evidence="1">
    <location>
        <begin position="389"/>
        <end position="406"/>
    </location>
</feature>
<feature type="transmembrane region" description="Helical" evidence="1">
    <location>
        <begin position="166"/>
        <end position="187"/>
    </location>
</feature>
<feature type="transmembrane region" description="Helical" evidence="1">
    <location>
        <begin position="597"/>
        <end position="622"/>
    </location>
</feature>
<feature type="transmembrane region" description="Helical" evidence="1">
    <location>
        <begin position="541"/>
        <end position="559"/>
    </location>
</feature>
<dbReference type="EMBL" id="LGKP01000006">
    <property type="protein sequence ID" value="KPL91300.1"/>
    <property type="molecule type" value="Genomic_DNA"/>
</dbReference>
<dbReference type="RefSeq" id="WP_054532823.1">
    <property type="nucleotide sequence ID" value="NZ_LGKP01000006.1"/>
</dbReference>
<name>A0A0P6Y190_9CHLR</name>
<feature type="transmembrane region" description="Helical" evidence="1">
    <location>
        <begin position="15"/>
        <end position="32"/>
    </location>
</feature>
<keyword evidence="1" id="KW-1133">Transmembrane helix</keyword>
<gene>
    <name evidence="2" type="ORF">SE18_02415</name>
</gene>
<feature type="transmembrane region" description="Helical" evidence="1">
    <location>
        <begin position="218"/>
        <end position="237"/>
    </location>
</feature>
<sequence>MVVDKLNVLSQRRQWLTLVTLLSGLLIGLGLVSNRQWQVPLNIGLEEGINNDAPFVVGFNAGEQLPDRSARYRWSSLNAELRFPYVAQRNYWLDLPQLTGNPATLIIGTSQFSSTSGRVLHLLLPADAAGKVAIKVDQPIATDDPRELGAAFSGGQLSSSGWAWPALWPTLAWLFLLTTLGLSILWLGGSSLEIGLALGLTGFGIVAATWFAPLRASYAAPAVAQTAVYGLAALLLLRWALPPMLQRLGLAVNRDLLRWLILATVLVWALKLGGRLLLEHMPGDIGFHRNRIHATNLGDLFRPSRHRGIDFPYPPVLYALLQPLTLTGITAEWLLQLTAAACEALALPVLFCLGLRATGSQRGSLIGAIIYGLVPAGFMTNAWSFDSHIFSQFVALLLAAFMVWTWEHWHERRNWLWITLGLSTIALGHFGFYLNTSLMGGLLVLWLWWRGPRSQGWALLACLVATQVLVWAVYYSSFIGLFLQQGQSFAEGGMNAVNQREAVPRMQLLWDMIELGFWRHYGLLPVLIAPFGWWLARKHRGLQLVAGATFVVSLILAAFPIINGSTITTRWLMFSAWAIALTTGIALDWLWQRTRWGRWPAILITSGCAIFGMIVWFAAMVYKIRPPEPF</sequence>
<evidence type="ECO:0008006" key="4">
    <source>
        <dbReference type="Google" id="ProtNLM"/>
    </source>
</evidence>
<dbReference type="AlphaFoldDB" id="A0A0P6Y190"/>
<keyword evidence="1" id="KW-0812">Transmembrane</keyword>
<keyword evidence="1" id="KW-0472">Membrane</keyword>
<evidence type="ECO:0000313" key="3">
    <source>
        <dbReference type="Proteomes" id="UP000050277"/>
    </source>
</evidence>
<dbReference type="Proteomes" id="UP000050277">
    <property type="component" value="Unassembled WGS sequence"/>
</dbReference>
<comment type="caution">
    <text evidence="2">The sequence shown here is derived from an EMBL/GenBank/DDBJ whole genome shotgun (WGS) entry which is preliminary data.</text>
</comment>
<protein>
    <recommendedName>
        <fullName evidence="4">Glycosyltransferase RgtA/B/C/D-like domain-containing protein</fullName>
    </recommendedName>
</protein>
<dbReference type="PATRIC" id="fig|70996.4.peg.1641"/>